<feature type="transmembrane region" description="Helical" evidence="10">
    <location>
        <begin position="88"/>
        <end position="114"/>
    </location>
</feature>
<dbReference type="PROSITE" id="PS50262">
    <property type="entry name" value="G_PROTEIN_RECEP_F1_2"/>
    <property type="match status" value="1"/>
</dbReference>
<keyword evidence="4 10" id="KW-1133">Transmembrane helix</keyword>
<protein>
    <submittedName>
        <fullName evidence="12">Type-1 angiotensin II receptor-like isoform X1</fullName>
    </submittedName>
</protein>
<feature type="non-terminal residue" evidence="12">
    <location>
        <position position="469"/>
    </location>
</feature>
<name>A0A3S4R8P0_9ACAR</name>
<reference evidence="12 13" key="1">
    <citation type="journal article" date="2018" name="Gigascience">
        <title>Genomes of trombidid mites reveal novel predicted allergens and laterally-transferred genes associated with secondary metabolism.</title>
        <authorList>
            <person name="Dong X."/>
            <person name="Chaisiri K."/>
            <person name="Xia D."/>
            <person name="Armstrong S.D."/>
            <person name="Fang Y."/>
            <person name="Donnelly M.J."/>
            <person name="Kadowaki T."/>
            <person name="McGarry J.W."/>
            <person name="Darby A.C."/>
            <person name="Makepeace B.L."/>
        </authorList>
    </citation>
    <scope>NUCLEOTIDE SEQUENCE [LARGE SCALE GENOMIC DNA]</scope>
    <source>
        <strain evidence="12">UoL-WK</strain>
    </source>
</reference>
<evidence type="ECO:0000256" key="3">
    <source>
        <dbReference type="ARBA" id="ARBA00022692"/>
    </source>
</evidence>
<keyword evidence="7 9" id="KW-0675">Receptor</keyword>
<keyword evidence="8 9" id="KW-0807">Transducer</keyword>
<dbReference type="Proteomes" id="UP000285301">
    <property type="component" value="Unassembled WGS sequence"/>
</dbReference>
<feature type="transmembrane region" description="Helical" evidence="10">
    <location>
        <begin position="126"/>
        <end position="154"/>
    </location>
</feature>
<dbReference type="PROSITE" id="PS00237">
    <property type="entry name" value="G_PROTEIN_RECEP_F1_1"/>
    <property type="match status" value="1"/>
</dbReference>
<feature type="transmembrane region" description="Helical" evidence="10">
    <location>
        <begin position="387"/>
        <end position="407"/>
    </location>
</feature>
<dbReference type="PANTHER" id="PTHR24243">
    <property type="entry name" value="G-PROTEIN COUPLED RECEPTOR"/>
    <property type="match status" value="1"/>
</dbReference>
<feature type="transmembrane region" description="Helical" evidence="10">
    <location>
        <begin position="261"/>
        <end position="284"/>
    </location>
</feature>
<dbReference type="EMBL" id="NCKU01001115">
    <property type="protein sequence ID" value="RWS13054.1"/>
    <property type="molecule type" value="Genomic_DNA"/>
</dbReference>
<dbReference type="SUPFAM" id="SSF81321">
    <property type="entry name" value="Family A G protein-coupled receptor-like"/>
    <property type="match status" value="1"/>
</dbReference>
<evidence type="ECO:0000256" key="4">
    <source>
        <dbReference type="ARBA" id="ARBA00022989"/>
    </source>
</evidence>
<feature type="domain" description="G-protein coupled receptors family 1 profile" evidence="11">
    <location>
        <begin position="106"/>
        <end position="404"/>
    </location>
</feature>
<evidence type="ECO:0000256" key="8">
    <source>
        <dbReference type="ARBA" id="ARBA00023224"/>
    </source>
</evidence>
<dbReference type="PRINTS" id="PR00237">
    <property type="entry name" value="GPCRRHODOPSN"/>
</dbReference>
<evidence type="ECO:0000256" key="10">
    <source>
        <dbReference type="SAM" id="Phobius"/>
    </source>
</evidence>
<evidence type="ECO:0000256" key="6">
    <source>
        <dbReference type="ARBA" id="ARBA00023136"/>
    </source>
</evidence>
<keyword evidence="13" id="KW-1185">Reference proteome</keyword>
<organism evidence="12 13">
    <name type="scientific">Dinothrombium tinctorium</name>
    <dbReference type="NCBI Taxonomy" id="1965070"/>
    <lineage>
        <taxon>Eukaryota</taxon>
        <taxon>Metazoa</taxon>
        <taxon>Ecdysozoa</taxon>
        <taxon>Arthropoda</taxon>
        <taxon>Chelicerata</taxon>
        <taxon>Arachnida</taxon>
        <taxon>Acari</taxon>
        <taxon>Acariformes</taxon>
        <taxon>Trombidiformes</taxon>
        <taxon>Prostigmata</taxon>
        <taxon>Anystina</taxon>
        <taxon>Parasitengona</taxon>
        <taxon>Trombidioidea</taxon>
        <taxon>Trombidiidae</taxon>
        <taxon>Dinothrombium</taxon>
    </lineage>
</organism>
<dbReference type="InterPro" id="IPR017452">
    <property type="entry name" value="GPCR_Rhodpsn_7TM"/>
</dbReference>
<dbReference type="Pfam" id="PF00001">
    <property type="entry name" value="7tm_1"/>
    <property type="match status" value="1"/>
</dbReference>
<dbReference type="OrthoDB" id="2132067at2759"/>
<dbReference type="GO" id="GO:0004930">
    <property type="term" value="F:G protein-coupled receptor activity"/>
    <property type="evidence" value="ECO:0007669"/>
    <property type="project" value="UniProtKB-KW"/>
</dbReference>
<evidence type="ECO:0000256" key="1">
    <source>
        <dbReference type="ARBA" id="ARBA00004141"/>
    </source>
</evidence>
<dbReference type="InterPro" id="IPR000276">
    <property type="entry name" value="GPCR_Rhodpsn"/>
</dbReference>
<evidence type="ECO:0000256" key="9">
    <source>
        <dbReference type="RuleBase" id="RU000688"/>
    </source>
</evidence>
<proteinExistence type="inferred from homology"/>
<sequence>NLLTTLHLNRFRLMKNQTLREFRFKNSRNILTEFYQMLTSSSASLNESTYQDETVLENTFMNNINIPEDAIYFEHPEEMLIPWVINPYFFPIIITYIITFIIGVSGNLVVILFMAGDKTNRSGTSIFLVSLAVSDLLLLTIYAPLEVVANYFVIQWDKESTVCKLAAFAESVSAFASVLNLVAVTFERFVVIVFPIHSRSLCTMNNCKRLMIFVWVFSFFMAIPVTFIKNTVKNTFTNYEITVTMFVCKEPKDWRAFAVSIYRFVTLFALPSILMIACYTWVIIELWISTKTMNELTQHNSIENRGMNPTTDVHEESASPVHTNRVILRSHVNNEHKDIKAARQQVIKMLILIVVLFLVCWGPRLLMEVIIKCCLDVFNHGTYTLRIVFYLLPFIHSCLNPIVYCLMSTKFRRRILSCFHRFCASCRRRDRVTHIRLTTTSTLRSGHLSSVYTLTSVTRSLNNMHNANE</sequence>
<keyword evidence="3 9" id="KW-0812">Transmembrane</keyword>
<keyword evidence="5 9" id="KW-0297">G-protein coupled receptor</keyword>
<evidence type="ECO:0000256" key="7">
    <source>
        <dbReference type="ARBA" id="ARBA00023170"/>
    </source>
</evidence>
<comment type="similarity">
    <text evidence="2 9">Belongs to the G-protein coupled receptor 1 family.</text>
</comment>
<feature type="transmembrane region" description="Helical" evidence="10">
    <location>
        <begin position="346"/>
        <end position="367"/>
    </location>
</feature>
<dbReference type="STRING" id="1965070.A0A3S4R8P0"/>
<dbReference type="GO" id="GO:0005886">
    <property type="term" value="C:plasma membrane"/>
    <property type="evidence" value="ECO:0007669"/>
    <property type="project" value="TreeGrafter"/>
</dbReference>
<dbReference type="AlphaFoldDB" id="A0A3S4R8P0"/>
<gene>
    <name evidence="12" type="ORF">B4U79_03793</name>
</gene>
<dbReference type="Gene3D" id="1.20.1070.10">
    <property type="entry name" value="Rhodopsin 7-helix transmembrane proteins"/>
    <property type="match status" value="1"/>
</dbReference>
<feature type="non-terminal residue" evidence="12">
    <location>
        <position position="1"/>
    </location>
</feature>
<evidence type="ECO:0000256" key="5">
    <source>
        <dbReference type="ARBA" id="ARBA00023040"/>
    </source>
</evidence>
<keyword evidence="6 10" id="KW-0472">Membrane</keyword>
<evidence type="ECO:0000313" key="12">
    <source>
        <dbReference type="EMBL" id="RWS13054.1"/>
    </source>
</evidence>
<evidence type="ECO:0000256" key="2">
    <source>
        <dbReference type="ARBA" id="ARBA00010663"/>
    </source>
</evidence>
<comment type="caution">
    <text evidence="12">The sequence shown here is derived from an EMBL/GenBank/DDBJ whole genome shotgun (WGS) entry which is preliminary data.</text>
</comment>
<comment type="subcellular location">
    <subcellularLocation>
        <location evidence="1">Membrane</location>
        <topology evidence="1">Multi-pass membrane protein</topology>
    </subcellularLocation>
</comment>
<accession>A0A3S4R8P0</accession>
<feature type="transmembrane region" description="Helical" evidence="10">
    <location>
        <begin position="174"/>
        <end position="198"/>
    </location>
</feature>
<dbReference type="PANTHER" id="PTHR24243:SF233">
    <property type="entry name" value="THYROTROPIN-RELEASING HORMONE RECEPTOR"/>
    <property type="match status" value="1"/>
</dbReference>
<evidence type="ECO:0000313" key="13">
    <source>
        <dbReference type="Proteomes" id="UP000285301"/>
    </source>
</evidence>
<evidence type="ECO:0000259" key="11">
    <source>
        <dbReference type="PROSITE" id="PS50262"/>
    </source>
</evidence>
<feature type="transmembrane region" description="Helical" evidence="10">
    <location>
        <begin position="210"/>
        <end position="228"/>
    </location>
</feature>